<proteinExistence type="predicted"/>
<dbReference type="STRING" id="314265.R2601_09792"/>
<gene>
    <name evidence="2" type="ORF">R2601_09792</name>
</gene>
<dbReference type="PROSITE" id="PS51725">
    <property type="entry name" value="ABM"/>
    <property type="match status" value="1"/>
</dbReference>
<protein>
    <submittedName>
        <fullName evidence="2">Antibiotic biosynthesis monooxygenase domain protein</fullName>
    </submittedName>
</protein>
<dbReference type="OrthoDB" id="7665411at2"/>
<name>Q0FQA9_SALBH</name>
<dbReference type="SUPFAM" id="SSF54909">
    <property type="entry name" value="Dimeric alpha+beta barrel"/>
    <property type="match status" value="1"/>
</dbReference>
<evidence type="ECO:0000313" key="3">
    <source>
        <dbReference type="Proteomes" id="UP000006230"/>
    </source>
</evidence>
<keyword evidence="2" id="KW-0560">Oxidoreductase</keyword>
<evidence type="ECO:0000259" key="1">
    <source>
        <dbReference type="PROSITE" id="PS51725"/>
    </source>
</evidence>
<dbReference type="Proteomes" id="UP000006230">
    <property type="component" value="Unassembled WGS sequence"/>
</dbReference>
<reference evidence="2 3" key="1">
    <citation type="journal article" date="2010" name="J. Bacteriol.">
        <title>Genome sequences of Pelagibaca bermudensis HTCC2601T and Maritimibacter alkaliphilus HTCC2654T, the type strains of two marine Roseobacter genera.</title>
        <authorList>
            <person name="Thrash J.C."/>
            <person name="Cho J.C."/>
            <person name="Ferriera S."/>
            <person name="Johnson J."/>
            <person name="Vergin K.L."/>
            <person name="Giovannoni S.J."/>
        </authorList>
    </citation>
    <scope>NUCLEOTIDE SEQUENCE [LARGE SCALE GENOMIC DNA]</scope>
    <source>
        <strain evidence="3">DSM 26914 / JCM 13377 / KCTC 12554 / HTCC2601</strain>
    </source>
</reference>
<keyword evidence="3" id="KW-1185">Reference proteome</keyword>
<dbReference type="HOGENOM" id="CLU_127577_4_0_5"/>
<dbReference type="AlphaFoldDB" id="Q0FQA9"/>
<sequence>MPKITGPKITGPDITSPSPCQTVITTFETSPGTCQDLLDALQEAYAGFISKQPGFIAAGLHVNDAQTRIANYSQWQSREDFQAMLRSEEMREHNRRFNALCRSFEPVLYDVAATYG</sequence>
<dbReference type="Gene3D" id="3.30.70.100">
    <property type="match status" value="1"/>
</dbReference>
<organism evidence="2 3">
    <name type="scientific">Salipiger bermudensis (strain DSM 26914 / JCM 13377 / KCTC 12554 / HTCC2601)</name>
    <name type="common">Pelagibaca bermudensis</name>
    <dbReference type="NCBI Taxonomy" id="314265"/>
    <lineage>
        <taxon>Bacteria</taxon>
        <taxon>Pseudomonadati</taxon>
        <taxon>Pseudomonadota</taxon>
        <taxon>Alphaproteobacteria</taxon>
        <taxon>Rhodobacterales</taxon>
        <taxon>Roseobacteraceae</taxon>
        <taxon>Salipiger</taxon>
    </lineage>
</organism>
<dbReference type="eggNOG" id="COG1359">
    <property type="taxonomic scope" value="Bacteria"/>
</dbReference>
<keyword evidence="2" id="KW-0503">Monooxygenase</keyword>
<comment type="caution">
    <text evidence="2">The sequence shown here is derived from an EMBL/GenBank/DDBJ whole genome shotgun (WGS) entry which is preliminary data.</text>
</comment>
<dbReference type="GO" id="GO:0004497">
    <property type="term" value="F:monooxygenase activity"/>
    <property type="evidence" value="ECO:0007669"/>
    <property type="project" value="UniProtKB-KW"/>
</dbReference>
<dbReference type="InterPro" id="IPR007138">
    <property type="entry name" value="ABM_dom"/>
</dbReference>
<dbReference type="EMBL" id="AATQ01000015">
    <property type="protein sequence ID" value="EAU46338.1"/>
    <property type="molecule type" value="Genomic_DNA"/>
</dbReference>
<accession>Q0FQA9</accession>
<feature type="domain" description="ABM" evidence="1">
    <location>
        <begin position="21"/>
        <end position="111"/>
    </location>
</feature>
<evidence type="ECO:0000313" key="2">
    <source>
        <dbReference type="EMBL" id="EAU46338.1"/>
    </source>
</evidence>
<dbReference type="Pfam" id="PF03992">
    <property type="entry name" value="ABM"/>
    <property type="match status" value="1"/>
</dbReference>
<dbReference type="RefSeq" id="WP_007792871.1">
    <property type="nucleotide sequence ID" value="NZ_DS022276.1"/>
</dbReference>
<dbReference type="InterPro" id="IPR011008">
    <property type="entry name" value="Dimeric_a/b-barrel"/>
</dbReference>